<proteinExistence type="evidence at transcript level"/>
<dbReference type="AlphaFoldDB" id="A0A0K8R7G8"/>
<keyword evidence="2" id="KW-0645">Protease</keyword>
<keyword evidence="2" id="KW-0482">Metalloprotease</keyword>
<feature type="region of interest" description="Disordered" evidence="1">
    <location>
        <begin position="119"/>
        <end position="236"/>
    </location>
</feature>
<evidence type="ECO:0000313" key="2">
    <source>
        <dbReference type="EMBL" id="JAA67097.1"/>
    </source>
</evidence>
<feature type="compositionally biased region" description="Basic residues" evidence="1">
    <location>
        <begin position="119"/>
        <end position="129"/>
    </location>
</feature>
<accession>A0A0K8R7G8</accession>
<dbReference type="GO" id="GO:0008237">
    <property type="term" value="F:metallopeptidase activity"/>
    <property type="evidence" value="ECO:0007669"/>
    <property type="project" value="UniProtKB-KW"/>
</dbReference>
<keyword evidence="2" id="KW-0378">Hydrolase</keyword>
<protein>
    <submittedName>
        <fullName evidence="2">Putative metalloprotease</fullName>
    </submittedName>
</protein>
<name>A0A0K8R7G8_IXORI</name>
<dbReference type="GO" id="GO:0006508">
    <property type="term" value="P:proteolysis"/>
    <property type="evidence" value="ECO:0007669"/>
    <property type="project" value="UniProtKB-KW"/>
</dbReference>
<dbReference type="Gene3D" id="3.40.1620.60">
    <property type="match status" value="1"/>
</dbReference>
<feature type="compositionally biased region" description="Pro residues" evidence="1">
    <location>
        <begin position="155"/>
        <end position="205"/>
    </location>
</feature>
<evidence type="ECO:0000256" key="1">
    <source>
        <dbReference type="SAM" id="MobiDB-lite"/>
    </source>
</evidence>
<sequence>MAPTDGGRNGGHFSLCSIAAFRLFVKTLKQDCFLVKSEEKHPQIPQELPGSTINATTLCKKTYSNFKIVRYHSNTMLEAQCKIECCIQDFGNYEYCYEKSMIDGMHCGGSKTCLRHKCGHHGGHKHHQPKTTEKPMTTTELTRPSTTSITKRTTPMPPAQPQPRPPSRPSNPYRPPAPPSPPSYPQKPPAPPSHPFNPHLPPAPPRRQSTRGTQRPDIPRVTRWKHIHEHWPAPRY</sequence>
<dbReference type="EMBL" id="GADI01006711">
    <property type="protein sequence ID" value="JAA67097.1"/>
    <property type="molecule type" value="mRNA"/>
</dbReference>
<reference evidence="2" key="1">
    <citation type="submission" date="2012-12" db="EMBL/GenBank/DDBJ databases">
        <title>Identification and characterization of a phenylalanine ammonia-lyase gene family in Isatis indigotica Fort.</title>
        <authorList>
            <person name="Liu Q."/>
            <person name="Chen J."/>
            <person name="Zhou X."/>
            <person name="Di P."/>
            <person name="Xiao Y."/>
            <person name="Xuan H."/>
            <person name="Zhang L."/>
            <person name="Chen W."/>
        </authorList>
    </citation>
    <scope>NUCLEOTIDE SEQUENCE</scope>
    <source>
        <tissue evidence="2">Salivary gland</tissue>
    </source>
</reference>
<feature type="compositionally biased region" description="Low complexity" evidence="1">
    <location>
        <begin position="134"/>
        <end position="150"/>
    </location>
</feature>
<organism evidence="2">
    <name type="scientific">Ixodes ricinus</name>
    <name type="common">Common tick</name>
    <name type="synonym">Acarus ricinus</name>
    <dbReference type="NCBI Taxonomy" id="34613"/>
    <lineage>
        <taxon>Eukaryota</taxon>
        <taxon>Metazoa</taxon>
        <taxon>Ecdysozoa</taxon>
        <taxon>Arthropoda</taxon>
        <taxon>Chelicerata</taxon>
        <taxon>Arachnida</taxon>
        <taxon>Acari</taxon>
        <taxon>Parasitiformes</taxon>
        <taxon>Ixodida</taxon>
        <taxon>Ixodoidea</taxon>
        <taxon>Ixodidae</taxon>
        <taxon>Ixodinae</taxon>
        <taxon>Ixodes</taxon>
    </lineage>
</organism>